<organism evidence="1 2">
    <name type="scientific">Lepidopterella palustris CBS 459.81</name>
    <dbReference type="NCBI Taxonomy" id="1314670"/>
    <lineage>
        <taxon>Eukaryota</taxon>
        <taxon>Fungi</taxon>
        <taxon>Dikarya</taxon>
        <taxon>Ascomycota</taxon>
        <taxon>Pezizomycotina</taxon>
        <taxon>Dothideomycetes</taxon>
        <taxon>Pleosporomycetidae</taxon>
        <taxon>Mytilinidiales</taxon>
        <taxon>Argynnaceae</taxon>
        <taxon>Lepidopterella</taxon>
    </lineage>
</organism>
<accession>A0A8E2JDA6</accession>
<name>A0A8E2JDA6_9PEZI</name>
<evidence type="ECO:0000313" key="2">
    <source>
        <dbReference type="Proteomes" id="UP000250266"/>
    </source>
</evidence>
<protein>
    <submittedName>
        <fullName evidence="1">Uncharacterized protein</fullName>
    </submittedName>
</protein>
<dbReference type="Proteomes" id="UP000250266">
    <property type="component" value="Unassembled WGS sequence"/>
</dbReference>
<reference evidence="1 2" key="1">
    <citation type="journal article" date="2016" name="Nat. Commun.">
        <title>Ectomycorrhizal ecology is imprinted in the genome of the dominant symbiotic fungus Cenococcum geophilum.</title>
        <authorList>
            <consortium name="DOE Joint Genome Institute"/>
            <person name="Peter M."/>
            <person name="Kohler A."/>
            <person name="Ohm R.A."/>
            <person name="Kuo A."/>
            <person name="Krutzmann J."/>
            <person name="Morin E."/>
            <person name="Arend M."/>
            <person name="Barry K.W."/>
            <person name="Binder M."/>
            <person name="Choi C."/>
            <person name="Clum A."/>
            <person name="Copeland A."/>
            <person name="Grisel N."/>
            <person name="Haridas S."/>
            <person name="Kipfer T."/>
            <person name="LaButti K."/>
            <person name="Lindquist E."/>
            <person name="Lipzen A."/>
            <person name="Maire R."/>
            <person name="Meier B."/>
            <person name="Mihaltcheva S."/>
            <person name="Molinier V."/>
            <person name="Murat C."/>
            <person name="Poggeler S."/>
            <person name="Quandt C.A."/>
            <person name="Sperisen C."/>
            <person name="Tritt A."/>
            <person name="Tisserant E."/>
            <person name="Crous P.W."/>
            <person name="Henrissat B."/>
            <person name="Nehls U."/>
            <person name="Egli S."/>
            <person name="Spatafora J.W."/>
            <person name="Grigoriev I.V."/>
            <person name="Martin F.M."/>
        </authorList>
    </citation>
    <scope>NUCLEOTIDE SEQUENCE [LARGE SCALE GENOMIC DNA]</scope>
    <source>
        <strain evidence="1 2">CBS 459.81</strain>
    </source>
</reference>
<dbReference type="OrthoDB" id="3485856at2759"/>
<keyword evidence="2" id="KW-1185">Reference proteome</keyword>
<proteinExistence type="predicted"/>
<dbReference type="AlphaFoldDB" id="A0A8E2JDA6"/>
<feature type="non-terminal residue" evidence="1">
    <location>
        <position position="1"/>
    </location>
</feature>
<gene>
    <name evidence="1" type="ORF">K432DRAFT_302448</name>
</gene>
<dbReference type="EMBL" id="KV745072">
    <property type="protein sequence ID" value="OCK78243.1"/>
    <property type="molecule type" value="Genomic_DNA"/>
</dbReference>
<evidence type="ECO:0000313" key="1">
    <source>
        <dbReference type="EMBL" id="OCK78243.1"/>
    </source>
</evidence>
<sequence>LAKTYLLDLDTSVQVIVGLDIKYGKKGLRKATLSARQTYLAYTTNRDKLRVV</sequence>